<name>A0A2S5JF80_9RHOB</name>
<proteinExistence type="predicted"/>
<dbReference type="InterPro" id="IPR012334">
    <property type="entry name" value="Pectin_lyas_fold"/>
</dbReference>
<protein>
    <submittedName>
        <fullName evidence="1">Right handed beta helix region</fullName>
    </submittedName>
</protein>
<dbReference type="Gene3D" id="2.160.20.10">
    <property type="entry name" value="Single-stranded right-handed beta-helix, Pectin lyase-like"/>
    <property type="match status" value="1"/>
</dbReference>
<dbReference type="EMBL" id="PRDS01000006">
    <property type="protein sequence ID" value="PPB80133.1"/>
    <property type="molecule type" value="Genomic_DNA"/>
</dbReference>
<dbReference type="OrthoDB" id="7832458at2"/>
<evidence type="ECO:0000313" key="2">
    <source>
        <dbReference type="Proteomes" id="UP000239736"/>
    </source>
</evidence>
<comment type="caution">
    <text evidence="1">The sequence shown here is derived from an EMBL/GenBank/DDBJ whole genome shotgun (WGS) entry which is preliminary data.</text>
</comment>
<dbReference type="AlphaFoldDB" id="A0A2S5JF80"/>
<gene>
    <name evidence="1" type="ORF">LV82_02005</name>
</gene>
<keyword evidence="2" id="KW-1185">Reference proteome</keyword>
<evidence type="ECO:0000313" key="1">
    <source>
        <dbReference type="EMBL" id="PPB80133.1"/>
    </source>
</evidence>
<reference evidence="1 2" key="1">
    <citation type="submission" date="2018-01" db="EMBL/GenBank/DDBJ databases">
        <title>Genomic Encyclopedia of Archaeal and Bacterial Type Strains, Phase II (KMG-II): from individual species to whole genera.</title>
        <authorList>
            <person name="Goeker M."/>
        </authorList>
    </citation>
    <scope>NUCLEOTIDE SEQUENCE [LARGE SCALE GENOMIC DNA]</scope>
    <source>
        <strain evidence="1 2">DSM 12048</strain>
    </source>
</reference>
<dbReference type="InterPro" id="IPR011050">
    <property type="entry name" value="Pectin_lyase_fold/virulence"/>
</dbReference>
<dbReference type="RefSeq" id="WP_104071304.1">
    <property type="nucleotide sequence ID" value="NZ_PRDS01000006.1"/>
</dbReference>
<accession>A0A2S5JF80</accession>
<dbReference type="Proteomes" id="UP000239736">
    <property type="component" value="Unassembled WGS sequence"/>
</dbReference>
<dbReference type="SUPFAM" id="SSF51126">
    <property type="entry name" value="Pectin lyase-like"/>
    <property type="match status" value="1"/>
</dbReference>
<organism evidence="1 2">
    <name type="scientific">Albidovulum inexpectatum</name>
    <dbReference type="NCBI Taxonomy" id="196587"/>
    <lineage>
        <taxon>Bacteria</taxon>
        <taxon>Pseudomonadati</taxon>
        <taxon>Pseudomonadota</taxon>
        <taxon>Alphaproteobacteria</taxon>
        <taxon>Rhodobacterales</taxon>
        <taxon>Paracoccaceae</taxon>
        <taxon>Albidovulum</taxon>
    </lineage>
</organism>
<sequence>MTEVVTTRTELLERLADARAGQTLLLSGRFGSVRLRNINVPGGVTLAAAEPGSAHFERIEISRCSRLTLSGLHLWPGAPVERSRAKLYLITADARSSNIEVEGCLFRGREDSDRFAYWSKEDWNAAKIGGAFLRGPHGVIRNNVAIGVNFGFNVIGASSELFANRVFGFSGDGLRVSADNCVVIGNRVTDAVQIDGNHPDGFQSFKTSGLLNGLVVKDNTILEWTVRPVNPLRTRLQGISLHDGPYANVVIRDNSVACSSPNGIRVNAVTDVEIVGNRVRHIDRKPGKDPKIRVTNCSGTIIVTDNQAEKFILPRNVTAARNRRPDYRVEY</sequence>